<dbReference type="Gene3D" id="3.60.21.10">
    <property type="match status" value="1"/>
</dbReference>
<name>A0ABW5U150_9RHOB</name>
<gene>
    <name evidence="2" type="ORF">ACFSUD_08580</name>
</gene>
<evidence type="ECO:0000313" key="2">
    <source>
        <dbReference type="EMBL" id="MFD2739621.1"/>
    </source>
</evidence>
<dbReference type="EC" id="3.1.-.-" evidence="2"/>
<accession>A0ABW5U150</accession>
<reference evidence="3" key="1">
    <citation type="journal article" date="2019" name="Int. J. Syst. Evol. Microbiol.">
        <title>The Global Catalogue of Microorganisms (GCM) 10K type strain sequencing project: providing services to taxonomists for standard genome sequencing and annotation.</title>
        <authorList>
            <consortium name="The Broad Institute Genomics Platform"/>
            <consortium name="The Broad Institute Genome Sequencing Center for Infectious Disease"/>
            <person name="Wu L."/>
            <person name="Ma J."/>
        </authorList>
    </citation>
    <scope>NUCLEOTIDE SEQUENCE [LARGE SCALE GENOMIC DNA]</scope>
    <source>
        <strain evidence="3">TISTR 2562</strain>
    </source>
</reference>
<evidence type="ECO:0000259" key="1">
    <source>
        <dbReference type="Pfam" id="PF00149"/>
    </source>
</evidence>
<dbReference type="PANTHER" id="PTHR42850:SF4">
    <property type="entry name" value="ZINC-DEPENDENT ENDOPOLYPHOSPHATASE"/>
    <property type="match status" value="1"/>
</dbReference>
<sequence>MFGKWLRKRPRHTSDFAAPSPDSAFIALGDIHGRLDLLERALQNADLPVICVGDYIDRGDQSAEVLRCLQARPEVTCLMGNHEEMMLNFLAQPVRHGPRWLRNGGLQTLASFGIARISDSAEGKNLTAARDALAEALGPELLRWVGTLPTCHRNGNIAILHAGADPQLPIDAQSRDTLLWGHPEFRRMPRSDGIWVLHGHTIVDAPRAQDGVISIDTGAYATGRLTAARIDGEGVSFSSV</sequence>
<dbReference type="RefSeq" id="WP_386373416.1">
    <property type="nucleotide sequence ID" value="NZ_JBHUMP010000005.1"/>
</dbReference>
<dbReference type="CDD" id="cd00144">
    <property type="entry name" value="MPP_PPP_family"/>
    <property type="match status" value="1"/>
</dbReference>
<evidence type="ECO:0000313" key="3">
    <source>
        <dbReference type="Proteomes" id="UP001597474"/>
    </source>
</evidence>
<dbReference type="GO" id="GO:0016787">
    <property type="term" value="F:hydrolase activity"/>
    <property type="evidence" value="ECO:0007669"/>
    <property type="project" value="UniProtKB-KW"/>
</dbReference>
<protein>
    <submittedName>
        <fullName evidence="2">Metallophosphoesterase family protein</fullName>
        <ecNumber evidence="2">3.1.-.-</ecNumber>
    </submittedName>
</protein>
<proteinExistence type="predicted"/>
<dbReference type="Pfam" id="PF00149">
    <property type="entry name" value="Metallophos"/>
    <property type="match status" value="1"/>
</dbReference>
<dbReference type="PANTHER" id="PTHR42850">
    <property type="entry name" value="METALLOPHOSPHOESTERASE"/>
    <property type="match status" value="1"/>
</dbReference>
<dbReference type="SUPFAM" id="SSF56300">
    <property type="entry name" value="Metallo-dependent phosphatases"/>
    <property type="match status" value="1"/>
</dbReference>
<keyword evidence="2" id="KW-0378">Hydrolase</keyword>
<dbReference type="InterPro" id="IPR029052">
    <property type="entry name" value="Metallo-depent_PP-like"/>
</dbReference>
<dbReference type="Proteomes" id="UP001597474">
    <property type="component" value="Unassembled WGS sequence"/>
</dbReference>
<dbReference type="InterPro" id="IPR004843">
    <property type="entry name" value="Calcineurin-like_PHP"/>
</dbReference>
<keyword evidence="3" id="KW-1185">Reference proteome</keyword>
<comment type="caution">
    <text evidence="2">The sequence shown here is derived from an EMBL/GenBank/DDBJ whole genome shotgun (WGS) entry which is preliminary data.</text>
</comment>
<dbReference type="EMBL" id="JBHUMP010000005">
    <property type="protein sequence ID" value="MFD2739621.1"/>
    <property type="molecule type" value="Genomic_DNA"/>
</dbReference>
<dbReference type="InterPro" id="IPR050126">
    <property type="entry name" value="Ap4A_hydrolase"/>
</dbReference>
<organism evidence="2 3">
    <name type="scientific">Sulfitobacter aestuarii</name>
    <dbReference type="NCBI Taxonomy" id="2161676"/>
    <lineage>
        <taxon>Bacteria</taxon>
        <taxon>Pseudomonadati</taxon>
        <taxon>Pseudomonadota</taxon>
        <taxon>Alphaproteobacteria</taxon>
        <taxon>Rhodobacterales</taxon>
        <taxon>Roseobacteraceae</taxon>
        <taxon>Sulfitobacter</taxon>
    </lineage>
</organism>
<feature type="domain" description="Calcineurin-like phosphoesterase" evidence="1">
    <location>
        <begin position="25"/>
        <end position="123"/>
    </location>
</feature>